<dbReference type="InterPro" id="IPR001279">
    <property type="entry name" value="Metallo-B-lactamas"/>
</dbReference>
<evidence type="ECO:0000256" key="1">
    <source>
        <dbReference type="ARBA" id="ARBA00022723"/>
    </source>
</evidence>
<feature type="domain" description="Metallo-beta-lactamase" evidence="2">
    <location>
        <begin position="29"/>
        <end position="217"/>
    </location>
</feature>
<dbReference type="GO" id="GO:0016787">
    <property type="term" value="F:hydrolase activity"/>
    <property type="evidence" value="ECO:0007669"/>
    <property type="project" value="UniProtKB-KW"/>
</dbReference>
<dbReference type="InterPro" id="IPR036866">
    <property type="entry name" value="RibonucZ/Hydroxyglut_hydro"/>
</dbReference>
<dbReference type="GO" id="GO:0070813">
    <property type="term" value="P:hydrogen sulfide metabolic process"/>
    <property type="evidence" value="ECO:0007669"/>
    <property type="project" value="TreeGrafter"/>
</dbReference>
<keyword evidence="3" id="KW-0378">Hydrolase</keyword>
<dbReference type="GO" id="GO:0006749">
    <property type="term" value="P:glutathione metabolic process"/>
    <property type="evidence" value="ECO:0007669"/>
    <property type="project" value="InterPro"/>
</dbReference>
<dbReference type="InterPro" id="IPR051682">
    <property type="entry name" value="Mito_Persulfide_Diox"/>
</dbReference>
<reference evidence="3" key="1">
    <citation type="submission" date="2022-11" db="EMBL/GenBank/DDBJ databases">
        <title>Complete Genome Sequences of three Polynucleobacter sp. Subcluster PnecC Strains KF022, KF023, and KF032 Isolated from a Shallow Eutrophic Lake in Japan.</title>
        <authorList>
            <person name="Ogata Y."/>
            <person name="Watanabe K."/>
            <person name="Takemine S."/>
            <person name="Shindo C."/>
            <person name="Kurokawa R."/>
            <person name="Suda W."/>
        </authorList>
    </citation>
    <scope>NUCLEOTIDE SEQUENCE</scope>
    <source>
        <strain evidence="3">KF023</strain>
    </source>
</reference>
<evidence type="ECO:0000259" key="2">
    <source>
        <dbReference type="SMART" id="SM00849"/>
    </source>
</evidence>
<protein>
    <submittedName>
        <fullName evidence="3">MBL fold hydrolase</fullName>
    </submittedName>
</protein>
<dbReference type="Pfam" id="PF00753">
    <property type="entry name" value="Lactamase_B"/>
    <property type="match status" value="1"/>
</dbReference>
<dbReference type="CDD" id="cd07724">
    <property type="entry name" value="POD-like_MBL-fold"/>
    <property type="match status" value="1"/>
</dbReference>
<proteinExistence type="predicted"/>
<accession>A0A9C7C9S4</accession>
<dbReference type="PANTHER" id="PTHR43084:SF1">
    <property type="entry name" value="PERSULFIDE DIOXYGENASE ETHE1, MITOCHONDRIAL"/>
    <property type="match status" value="1"/>
</dbReference>
<dbReference type="InterPro" id="IPR044528">
    <property type="entry name" value="POD-like_MBL-fold"/>
</dbReference>
<dbReference type="Proteomes" id="UP001211097">
    <property type="component" value="Chromosome"/>
</dbReference>
<dbReference type="AlphaFoldDB" id="A0A9C7C9S4"/>
<dbReference type="SUPFAM" id="SSF56281">
    <property type="entry name" value="Metallo-hydrolase/oxidoreductase"/>
    <property type="match status" value="1"/>
</dbReference>
<dbReference type="EMBL" id="AP026973">
    <property type="protein sequence ID" value="BDT76598.1"/>
    <property type="molecule type" value="Genomic_DNA"/>
</dbReference>
<dbReference type="GO" id="GO:0046872">
    <property type="term" value="F:metal ion binding"/>
    <property type="evidence" value="ECO:0007669"/>
    <property type="project" value="UniProtKB-KW"/>
</dbReference>
<organism evidence="3">
    <name type="scientific">Polynucleobacter yangtzensis</name>
    <dbReference type="NCBI Taxonomy" id="1743159"/>
    <lineage>
        <taxon>Bacteria</taxon>
        <taxon>Pseudomonadati</taxon>
        <taxon>Pseudomonadota</taxon>
        <taxon>Betaproteobacteria</taxon>
        <taxon>Burkholderiales</taxon>
        <taxon>Burkholderiaceae</taxon>
        <taxon>Polynucleobacter</taxon>
    </lineage>
</organism>
<dbReference type="Gene3D" id="3.60.15.10">
    <property type="entry name" value="Ribonuclease Z/Hydroxyacylglutathione hydrolase-like"/>
    <property type="match status" value="1"/>
</dbReference>
<gene>
    <name evidence="3" type="ORF">PKF023_04010</name>
</gene>
<sequence>MKVFLGSSDMNPKPSADVKAFFDPETWTFTYVVYAGKKSPCVVIDSVLNYDPKSGRTSTQSADEVISFIQGEQLQLTWILETHAHADHLTAAPYIQDKLGGKIVIGDHITNVQNAFKYVFNLNEQFAIDGSQFDYLLKDGESLQFGALSLKALYVPGHTPACMAYEIGDALFVGDTLFMPDVGTARCDFPGGSAQTLYRSIQKVLAYPDETKLYMCHDYPPTDRPEAYCTTVGDEKKSNIHVHNGITEEQFVQMRTKRDATLDMPTLILPSIQVNIRAGHLPEPEANGKSYLKIPLNAL</sequence>
<dbReference type="KEGG" id="pyt:PKF023_04010"/>
<dbReference type="GO" id="GO:0050313">
    <property type="term" value="F:sulfur dioxygenase activity"/>
    <property type="evidence" value="ECO:0007669"/>
    <property type="project" value="InterPro"/>
</dbReference>
<dbReference type="SMART" id="SM00849">
    <property type="entry name" value="Lactamase_B"/>
    <property type="match status" value="1"/>
</dbReference>
<dbReference type="PANTHER" id="PTHR43084">
    <property type="entry name" value="PERSULFIDE DIOXYGENASE ETHE1"/>
    <property type="match status" value="1"/>
</dbReference>
<evidence type="ECO:0000313" key="3">
    <source>
        <dbReference type="EMBL" id="BDT76598.1"/>
    </source>
</evidence>
<keyword evidence="1" id="KW-0479">Metal-binding</keyword>
<name>A0A9C7C9S4_9BURK</name>